<comment type="function">
    <text evidence="1">Involved in the transposition of the insertion sequence.</text>
</comment>
<comment type="caution">
    <text evidence="3">The sequence shown here is derived from an EMBL/GenBank/DDBJ whole genome shotgun (WGS) entry which is preliminary data.</text>
</comment>
<dbReference type="PROSITE" id="PS50994">
    <property type="entry name" value="INTEGRASE"/>
    <property type="match status" value="1"/>
</dbReference>
<evidence type="ECO:0000256" key="1">
    <source>
        <dbReference type="ARBA" id="ARBA00002286"/>
    </source>
</evidence>
<dbReference type="InterPro" id="IPR050900">
    <property type="entry name" value="Transposase_IS3/IS150/IS904"/>
</dbReference>
<dbReference type="InterPro" id="IPR036397">
    <property type="entry name" value="RNaseH_sf"/>
</dbReference>
<dbReference type="InterPro" id="IPR012337">
    <property type="entry name" value="RNaseH-like_sf"/>
</dbReference>
<proteinExistence type="predicted"/>
<dbReference type="EMBL" id="BAAAKW010000027">
    <property type="protein sequence ID" value="GAA1216368.1"/>
    <property type="molecule type" value="Genomic_DNA"/>
</dbReference>
<dbReference type="Pfam" id="PF13276">
    <property type="entry name" value="HTH_21"/>
    <property type="match status" value="1"/>
</dbReference>
<gene>
    <name evidence="3" type="ORF">GCM10009655_14580</name>
</gene>
<feature type="domain" description="Integrase catalytic" evidence="2">
    <location>
        <begin position="128"/>
        <end position="300"/>
    </location>
</feature>
<dbReference type="InterPro" id="IPR001584">
    <property type="entry name" value="Integrase_cat-core"/>
</dbReference>
<sequence>MRADGHGIESICTVLREQGVQVAPRSYRAWRKRPPAARTIDDATVVHVLRGLHMRDQKGRQKPEVLYGRRKMTAWMRREGFDGLSKHTVDQLMRQEGMNGLVRGRRTRTTIPNKDGRRAPDLLNRNFSAPRPNHAWVTDFTYVPTWSGFIYVAFAIDLYSRAIVGWDISKIKDTAFVEGCLRMALWRRDHTERPVPAGMIHHSDAGSQYTSIRFSETVTLEGLTASIGSVGDAYDNAAAETVMGLYKNEAVQNGSPFRSGSLKTLTDVEELTFGWVDWYNNERLHSSLRNVPPEEYEAAYYDEINVPSTGGAANKTAA</sequence>
<evidence type="ECO:0000313" key="4">
    <source>
        <dbReference type="Proteomes" id="UP001500943"/>
    </source>
</evidence>
<dbReference type="Pfam" id="PF00665">
    <property type="entry name" value="rve"/>
    <property type="match status" value="1"/>
</dbReference>
<dbReference type="PANTHER" id="PTHR46889">
    <property type="entry name" value="TRANSPOSASE INSF FOR INSERTION SEQUENCE IS3B-RELATED"/>
    <property type="match status" value="1"/>
</dbReference>
<organism evidence="3 4">
    <name type="scientific">Rhodoglobus aureus</name>
    <dbReference type="NCBI Taxonomy" id="191497"/>
    <lineage>
        <taxon>Bacteria</taxon>
        <taxon>Bacillati</taxon>
        <taxon>Actinomycetota</taxon>
        <taxon>Actinomycetes</taxon>
        <taxon>Micrococcales</taxon>
        <taxon>Microbacteriaceae</taxon>
        <taxon>Rhodoglobus</taxon>
    </lineage>
</organism>
<keyword evidence="4" id="KW-1185">Reference proteome</keyword>
<dbReference type="PANTHER" id="PTHR46889:SF4">
    <property type="entry name" value="TRANSPOSASE INSO FOR INSERTION SEQUENCE ELEMENT IS911B-RELATED"/>
    <property type="match status" value="1"/>
</dbReference>
<dbReference type="NCBIfam" id="NF033516">
    <property type="entry name" value="transpos_IS3"/>
    <property type="match status" value="1"/>
</dbReference>
<dbReference type="InterPro" id="IPR025948">
    <property type="entry name" value="HTH-like_dom"/>
</dbReference>
<accession>A0ABN1VM08</accession>
<dbReference type="Proteomes" id="UP001500943">
    <property type="component" value="Unassembled WGS sequence"/>
</dbReference>
<evidence type="ECO:0000259" key="2">
    <source>
        <dbReference type="PROSITE" id="PS50994"/>
    </source>
</evidence>
<evidence type="ECO:0000313" key="3">
    <source>
        <dbReference type="EMBL" id="GAA1216368.1"/>
    </source>
</evidence>
<dbReference type="SUPFAM" id="SSF53098">
    <property type="entry name" value="Ribonuclease H-like"/>
    <property type="match status" value="1"/>
</dbReference>
<protein>
    <recommendedName>
        <fullName evidence="2">Integrase catalytic domain-containing protein</fullName>
    </recommendedName>
</protein>
<dbReference type="InterPro" id="IPR048020">
    <property type="entry name" value="Transpos_IS3"/>
</dbReference>
<name>A0ABN1VM08_9MICO</name>
<dbReference type="Gene3D" id="3.30.420.10">
    <property type="entry name" value="Ribonuclease H-like superfamily/Ribonuclease H"/>
    <property type="match status" value="1"/>
</dbReference>
<reference evidence="3 4" key="1">
    <citation type="journal article" date="2019" name="Int. J. Syst. Evol. Microbiol.">
        <title>The Global Catalogue of Microorganisms (GCM) 10K type strain sequencing project: providing services to taxonomists for standard genome sequencing and annotation.</title>
        <authorList>
            <consortium name="The Broad Institute Genomics Platform"/>
            <consortium name="The Broad Institute Genome Sequencing Center for Infectious Disease"/>
            <person name="Wu L."/>
            <person name="Ma J."/>
        </authorList>
    </citation>
    <scope>NUCLEOTIDE SEQUENCE [LARGE SCALE GENOMIC DNA]</scope>
    <source>
        <strain evidence="3 4">JCM 12762</strain>
    </source>
</reference>